<organism evidence="1 2">
    <name type="scientific">Candidatus Bacteroides intestinavium</name>
    <dbReference type="NCBI Taxonomy" id="2838469"/>
    <lineage>
        <taxon>Bacteria</taxon>
        <taxon>Pseudomonadati</taxon>
        <taxon>Bacteroidota</taxon>
        <taxon>Bacteroidia</taxon>
        <taxon>Bacteroidales</taxon>
        <taxon>Bacteroidaceae</taxon>
        <taxon>Bacteroides</taxon>
    </lineage>
</organism>
<proteinExistence type="predicted"/>
<sequence length="76" mass="8499">MKSKLVLLTVVAAAVGCFLCRSQQQERTWDGLMQENVEALAWGEDVSRIDCIGLGSVDCPVTRMKVYIVQQNYAFD</sequence>
<evidence type="ECO:0000313" key="1">
    <source>
        <dbReference type="EMBL" id="HJA83557.1"/>
    </source>
</evidence>
<dbReference type="PROSITE" id="PS51257">
    <property type="entry name" value="PROKAR_LIPOPROTEIN"/>
    <property type="match status" value="1"/>
</dbReference>
<accession>A0A9D2HTJ8</accession>
<dbReference type="EMBL" id="DWZE01000071">
    <property type="protein sequence ID" value="HJA83557.1"/>
    <property type="molecule type" value="Genomic_DNA"/>
</dbReference>
<comment type="caution">
    <text evidence="1">The sequence shown here is derived from an EMBL/GenBank/DDBJ whole genome shotgun (WGS) entry which is preliminary data.</text>
</comment>
<dbReference type="InterPro" id="IPR025905">
    <property type="entry name" value="NVEALA"/>
</dbReference>
<reference evidence="1" key="1">
    <citation type="journal article" date="2021" name="PeerJ">
        <title>Extensive microbial diversity within the chicken gut microbiome revealed by metagenomics and culture.</title>
        <authorList>
            <person name="Gilroy R."/>
            <person name="Ravi A."/>
            <person name="Getino M."/>
            <person name="Pursley I."/>
            <person name="Horton D.L."/>
            <person name="Alikhan N.F."/>
            <person name="Baker D."/>
            <person name="Gharbi K."/>
            <person name="Hall N."/>
            <person name="Watson M."/>
            <person name="Adriaenssens E.M."/>
            <person name="Foster-Nyarko E."/>
            <person name="Jarju S."/>
            <person name="Secka A."/>
            <person name="Antonio M."/>
            <person name="Oren A."/>
            <person name="Chaudhuri R.R."/>
            <person name="La Ragione R."/>
            <person name="Hildebrand F."/>
            <person name="Pallen M.J."/>
        </authorList>
    </citation>
    <scope>NUCLEOTIDE SEQUENCE</scope>
    <source>
        <strain evidence="1">ChiHecec1B25-7008</strain>
    </source>
</reference>
<evidence type="ECO:0000313" key="2">
    <source>
        <dbReference type="Proteomes" id="UP000823860"/>
    </source>
</evidence>
<protein>
    <submittedName>
        <fullName evidence="1">NVEALA domain-containing protein</fullName>
    </submittedName>
</protein>
<reference evidence="1" key="2">
    <citation type="submission" date="2021-04" db="EMBL/GenBank/DDBJ databases">
        <authorList>
            <person name="Gilroy R."/>
        </authorList>
    </citation>
    <scope>NUCLEOTIDE SEQUENCE</scope>
    <source>
        <strain evidence="1">ChiHecec1B25-7008</strain>
    </source>
</reference>
<dbReference type="Proteomes" id="UP000823860">
    <property type="component" value="Unassembled WGS sequence"/>
</dbReference>
<gene>
    <name evidence="1" type="ORF">H9785_06290</name>
</gene>
<dbReference type="AlphaFoldDB" id="A0A9D2HTJ8"/>
<dbReference type="Pfam" id="PF14055">
    <property type="entry name" value="NVEALA"/>
    <property type="match status" value="1"/>
</dbReference>
<name>A0A9D2HTJ8_9BACE</name>